<dbReference type="EMBL" id="BMNN01000006">
    <property type="protein sequence ID" value="GGJ06516.1"/>
    <property type="molecule type" value="Genomic_DNA"/>
</dbReference>
<gene>
    <name evidence="3" type="ORF">GCM10009083_24400</name>
</gene>
<dbReference type="CDD" id="cd12935">
    <property type="entry name" value="LEM_like"/>
    <property type="match status" value="1"/>
</dbReference>
<dbReference type="InterPro" id="IPR036361">
    <property type="entry name" value="SAP_dom_sf"/>
</dbReference>
<evidence type="ECO:0000313" key="3">
    <source>
        <dbReference type="EMBL" id="GGJ06516.1"/>
    </source>
</evidence>
<proteinExistence type="predicted"/>
<dbReference type="Gene3D" id="1.10.720.30">
    <property type="entry name" value="SAP domain"/>
    <property type="match status" value="1"/>
</dbReference>
<evidence type="ECO:0000313" key="4">
    <source>
        <dbReference type="Proteomes" id="UP000633263"/>
    </source>
</evidence>
<dbReference type="InterPro" id="IPR025856">
    <property type="entry name" value="HeH/LEM_domain"/>
</dbReference>
<keyword evidence="4" id="KW-1185">Reference proteome</keyword>
<dbReference type="Pfam" id="PF12949">
    <property type="entry name" value="HeH"/>
    <property type="match status" value="1"/>
</dbReference>
<protein>
    <recommendedName>
        <fullName evidence="2">HeH/LEM domain-containing protein</fullName>
    </recommendedName>
</protein>
<dbReference type="Proteomes" id="UP000633263">
    <property type="component" value="Unassembled WGS sequence"/>
</dbReference>
<evidence type="ECO:0000256" key="1">
    <source>
        <dbReference type="SAM" id="MobiDB-lite"/>
    </source>
</evidence>
<dbReference type="RefSeq" id="WP_188636933.1">
    <property type="nucleotide sequence ID" value="NZ_BMNN01000006.1"/>
</dbReference>
<organism evidence="3 4">
    <name type="scientific">Halopseudomonas pertucinogena</name>
    <dbReference type="NCBI Taxonomy" id="86175"/>
    <lineage>
        <taxon>Bacteria</taxon>
        <taxon>Pseudomonadati</taxon>
        <taxon>Pseudomonadota</taxon>
        <taxon>Gammaproteobacteria</taxon>
        <taxon>Pseudomonadales</taxon>
        <taxon>Pseudomonadaceae</taxon>
        <taxon>Halopseudomonas</taxon>
    </lineage>
</organism>
<accession>A0ABQ2CRT9</accession>
<reference evidence="4" key="1">
    <citation type="journal article" date="2019" name="Int. J. Syst. Evol. Microbiol.">
        <title>The Global Catalogue of Microorganisms (GCM) 10K type strain sequencing project: providing services to taxonomists for standard genome sequencing and annotation.</title>
        <authorList>
            <consortium name="The Broad Institute Genomics Platform"/>
            <consortium name="The Broad Institute Genome Sequencing Center for Infectious Disease"/>
            <person name="Wu L."/>
            <person name="Ma J."/>
        </authorList>
    </citation>
    <scope>NUCLEOTIDE SEQUENCE [LARGE SCALE GENOMIC DNA]</scope>
    <source>
        <strain evidence="4">JCM 11590</strain>
    </source>
</reference>
<sequence length="114" mass="12302">MKVVYTDQPGNERGVCYRTKFLGVISGATAVEIEGDFPGVAEAYERAGIAVSGSKQGAGKQDGDETDPHKMKVADLKEWLTEQGIEFDPSAKKEELQGLIPQQDGGETEPKTED</sequence>
<comment type="caution">
    <text evidence="3">The sequence shown here is derived from an EMBL/GenBank/DDBJ whole genome shotgun (WGS) entry which is preliminary data.</text>
</comment>
<name>A0ABQ2CRT9_9GAMM</name>
<feature type="domain" description="HeH/LEM" evidence="2">
    <location>
        <begin position="68"/>
        <end position="99"/>
    </location>
</feature>
<feature type="region of interest" description="Disordered" evidence="1">
    <location>
        <begin position="88"/>
        <end position="114"/>
    </location>
</feature>
<evidence type="ECO:0000259" key="2">
    <source>
        <dbReference type="Pfam" id="PF12949"/>
    </source>
</evidence>